<proteinExistence type="predicted"/>
<dbReference type="SUPFAM" id="SSF57938">
    <property type="entry name" value="DnaJ/Hsp40 cysteine-rich domain"/>
    <property type="match status" value="1"/>
</dbReference>
<gene>
    <name evidence="3" type="ORF">MICPUN_59568</name>
</gene>
<dbReference type="EMBL" id="CP001327">
    <property type="protein sequence ID" value="ACO64248.1"/>
    <property type="molecule type" value="Genomic_DNA"/>
</dbReference>
<evidence type="ECO:0000256" key="1">
    <source>
        <dbReference type="SAM" id="MobiDB-lite"/>
    </source>
</evidence>
<name>C1E915_MICCC</name>
<evidence type="ECO:0000256" key="2">
    <source>
        <dbReference type="SAM" id="SignalP"/>
    </source>
</evidence>
<dbReference type="PANTHER" id="PTHR15852">
    <property type="entry name" value="PLASTID TRANSCRIPTIONALLY ACTIVE PROTEIN"/>
    <property type="match status" value="1"/>
</dbReference>
<protein>
    <submittedName>
        <fullName evidence="3">Uncharacterized protein</fullName>
    </submittedName>
</protein>
<dbReference type="OrthoDB" id="3355217at2759"/>
<dbReference type="PANTHER" id="PTHR15852:SF54">
    <property type="entry name" value="PROTEIN SSUH2 HOMOLOG"/>
    <property type="match status" value="1"/>
</dbReference>
<keyword evidence="2" id="KW-0732">Signal</keyword>
<accession>C1E915</accession>
<organism evidence="3 4">
    <name type="scientific">Micromonas commoda (strain RCC299 / NOUM17 / CCMP2709)</name>
    <name type="common">Picoplanktonic green alga</name>
    <dbReference type="NCBI Taxonomy" id="296587"/>
    <lineage>
        <taxon>Eukaryota</taxon>
        <taxon>Viridiplantae</taxon>
        <taxon>Chlorophyta</taxon>
        <taxon>Mamiellophyceae</taxon>
        <taxon>Mamiellales</taxon>
        <taxon>Mamiellaceae</taxon>
        <taxon>Micromonas</taxon>
    </lineage>
</organism>
<dbReference type="eggNOG" id="ENOG502S2XS">
    <property type="taxonomic scope" value="Eukaryota"/>
</dbReference>
<keyword evidence="4" id="KW-1185">Reference proteome</keyword>
<reference evidence="3 4" key="1">
    <citation type="journal article" date="2009" name="Science">
        <title>Green evolution and dynamic adaptations revealed by genomes of the marine picoeukaryotes Micromonas.</title>
        <authorList>
            <person name="Worden A.Z."/>
            <person name="Lee J.H."/>
            <person name="Mock T."/>
            <person name="Rouze P."/>
            <person name="Simmons M.P."/>
            <person name="Aerts A.L."/>
            <person name="Allen A.E."/>
            <person name="Cuvelier M.L."/>
            <person name="Derelle E."/>
            <person name="Everett M.V."/>
            <person name="Foulon E."/>
            <person name="Grimwood J."/>
            <person name="Gundlach H."/>
            <person name="Henrissat B."/>
            <person name="Napoli C."/>
            <person name="McDonald S.M."/>
            <person name="Parker M.S."/>
            <person name="Rombauts S."/>
            <person name="Salamov A."/>
            <person name="Von Dassow P."/>
            <person name="Badger J.H."/>
            <person name="Coutinho P.M."/>
            <person name="Demir E."/>
            <person name="Dubchak I."/>
            <person name="Gentemann C."/>
            <person name="Eikrem W."/>
            <person name="Gready J.E."/>
            <person name="John U."/>
            <person name="Lanier W."/>
            <person name="Lindquist E.A."/>
            <person name="Lucas S."/>
            <person name="Mayer K.F."/>
            <person name="Moreau H."/>
            <person name="Not F."/>
            <person name="Otillar R."/>
            <person name="Panaud O."/>
            <person name="Pangilinan J."/>
            <person name="Paulsen I."/>
            <person name="Piegu B."/>
            <person name="Poliakov A."/>
            <person name="Robbens S."/>
            <person name="Schmutz J."/>
            <person name="Toulza E."/>
            <person name="Wyss T."/>
            <person name="Zelensky A."/>
            <person name="Zhou K."/>
            <person name="Armbrust E.V."/>
            <person name="Bhattacharya D."/>
            <person name="Goodenough U.W."/>
            <person name="Van de Peer Y."/>
            <person name="Grigoriev I.V."/>
        </authorList>
    </citation>
    <scope>NUCLEOTIDE SEQUENCE [LARGE SCALE GENOMIC DNA]</scope>
    <source>
        <strain evidence="4">RCC299 / NOUM17</strain>
    </source>
</reference>
<feature type="compositionally biased region" description="Gly residues" evidence="1">
    <location>
        <begin position="39"/>
        <end position="53"/>
    </location>
</feature>
<dbReference type="STRING" id="296587.C1E915"/>
<dbReference type="KEGG" id="mis:MICPUN_59568"/>
<feature type="chain" id="PRO_5002909057" evidence="2">
    <location>
        <begin position="25"/>
        <end position="140"/>
    </location>
</feature>
<dbReference type="InterPro" id="IPR036410">
    <property type="entry name" value="HSP_DnaJ_Cys-rich_dom_sf"/>
</dbReference>
<sequence>MPAPPFLVGVGVGFSAAALARVAAESAPDAKGDKKAKGSKGGDATRGGHGAGKGPLMVKPKAFVRREYPPDPCTECCGSGRVDCSECKGRGRTNFTELVMLPKDTWPEWCQYCRGSGLIYCSRCSGLGKHRAKIGFDLED</sequence>
<feature type="signal peptide" evidence="2">
    <location>
        <begin position="1"/>
        <end position="24"/>
    </location>
</feature>
<feature type="region of interest" description="Disordered" evidence="1">
    <location>
        <begin position="26"/>
        <end position="57"/>
    </location>
</feature>
<evidence type="ECO:0000313" key="3">
    <source>
        <dbReference type="EMBL" id="ACO64248.1"/>
    </source>
</evidence>
<evidence type="ECO:0000313" key="4">
    <source>
        <dbReference type="Proteomes" id="UP000002009"/>
    </source>
</evidence>
<dbReference type="GeneID" id="8244638"/>
<dbReference type="Proteomes" id="UP000002009">
    <property type="component" value="Chromosome 6"/>
</dbReference>
<dbReference type="InParanoid" id="C1E915"/>
<dbReference type="RefSeq" id="XP_002502990.1">
    <property type="nucleotide sequence ID" value="XM_002502944.1"/>
</dbReference>
<dbReference type="AlphaFoldDB" id="C1E915"/>